<dbReference type="eggNOG" id="ENOG502QSWW">
    <property type="taxonomic scope" value="Eukaryota"/>
</dbReference>
<feature type="transmembrane region" description="Helical" evidence="1">
    <location>
        <begin position="105"/>
        <end position="126"/>
    </location>
</feature>
<dbReference type="Pfam" id="PF13968">
    <property type="entry name" value="DUF4220"/>
    <property type="match status" value="1"/>
</dbReference>
<dbReference type="GeneID" id="104584381"/>
<keyword evidence="1" id="KW-0472">Membrane</keyword>
<dbReference type="EnsemblPlants" id="KQJ86424">
    <property type="protein sequence ID" value="KQJ86424"/>
    <property type="gene ID" value="BRADI_4g05400v3"/>
</dbReference>
<feature type="transmembrane region" description="Helical" evidence="1">
    <location>
        <begin position="362"/>
        <end position="384"/>
    </location>
</feature>
<feature type="transmembrane region" description="Helical" evidence="1">
    <location>
        <begin position="323"/>
        <end position="342"/>
    </location>
</feature>
<feature type="transmembrane region" description="Helical" evidence="1">
    <location>
        <begin position="49"/>
        <end position="66"/>
    </location>
</feature>
<dbReference type="InterPro" id="IPR025315">
    <property type="entry name" value="DUF4220"/>
</dbReference>
<dbReference type="HOGENOM" id="CLU_008762_1_1_1"/>
<keyword evidence="1" id="KW-1133">Transmembrane helix</keyword>
<evidence type="ECO:0000259" key="2">
    <source>
        <dbReference type="Pfam" id="PF13968"/>
    </source>
</evidence>
<dbReference type="AlphaFoldDB" id="I1IHR2"/>
<proteinExistence type="predicted"/>
<feature type="domain" description="DUF4220" evidence="2">
    <location>
        <begin position="57"/>
        <end position="434"/>
    </location>
</feature>
<dbReference type="RefSeq" id="XP_010237186.1">
    <property type="nucleotide sequence ID" value="XM_010238884.3"/>
</dbReference>
<reference evidence="3 4" key="1">
    <citation type="journal article" date="2010" name="Nature">
        <title>Genome sequencing and analysis of the model grass Brachypodium distachyon.</title>
        <authorList>
            <consortium name="International Brachypodium Initiative"/>
        </authorList>
    </citation>
    <scope>NUCLEOTIDE SEQUENCE [LARGE SCALE GENOMIC DNA]</scope>
    <source>
        <strain evidence="3 4">Bd21</strain>
    </source>
</reference>
<keyword evidence="1" id="KW-0812">Transmembrane</keyword>
<dbReference type="InterPro" id="IPR007658">
    <property type="entry name" value="DUF594"/>
</dbReference>
<reference evidence="4" key="3">
    <citation type="submission" date="2018-08" db="UniProtKB">
        <authorList>
            <consortium name="EnsemblPlants"/>
        </authorList>
    </citation>
    <scope>IDENTIFICATION</scope>
    <source>
        <strain evidence="4">cv. Bd21</strain>
    </source>
</reference>
<gene>
    <name evidence="4" type="primary">LOC104584381</name>
    <name evidence="3" type="ORF">BRADI_4g05400v3</name>
</gene>
<organism evidence="3">
    <name type="scientific">Brachypodium distachyon</name>
    <name type="common">Purple false brome</name>
    <name type="synonym">Trachynia distachya</name>
    <dbReference type="NCBI Taxonomy" id="15368"/>
    <lineage>
        <taxon>Eukaryota</taxon>
        <taxon>Viridiplantae</taxon>
        <taxon>Streptophyta</taxon>
        <taxon>Embryophyta</taxon>
        <taxon>Tracheophyta</taxon>
        <taxon>Spermatophyta</taxon>
        <taxon>Magnoliopsida</taxon>
        <taxon>Liliopsida</taxon>
        <taxon>Poales</taxon>
        <taxon>Poaceae</taxon>
        <taxon>BOP clade</taxon>
        <taxon>Pooideae</taxon>
        <taxon>Stipodae</taxon>
        <taxon>Brachypodieae</taxon>
        <taxon>Brachypodium</taxon>
    </lineage>
</organism>
<dbReference type="Gramene" id="KQJ86424">
    <property type="protein sequence ID" value="KQJ86424"/>
    <property type="gene ID" value="BRADI_4g05400v3"/>
</dbReference>
<sequence length="694" mass="76457">MEQPCFSANRNGTCAAATAPVAETLLTASLALLAALVILCSGRRTSAGAACRFLASLALMLFYPAVSYTLGSRLANDNVVWACFLLSCADTIFARAAVDLATQAVLLAQATQAVCVLLLALLPNATSLQPRLLILLLLPLCALSLAKLGARLRSVLSPSRDRALAADNWLVSSYMAHEYVRSVWDFDAGTMKGYRYVVTGEKDGDGGFAGYRLEVTDELVTVDRVWQQHDDDGGAMDDDDSSSRLKDLCLSFALFKLLRRRLTGDPLHERDDDRTLAFVRKGLAGGDDHERMFRVIEAELGFLSDLLYARYPSPQQSLAPETAVFLASMALGLSALFLFSSSSPAVLHNPHPQAANILLTRLVIALFLILELFHYSSALSLVYFSDWHKVKMFCRYVRKPSWILQRLLRLALMCRPSTRQHWSSNEIGQYSLLHACLRRTTGAARRSLPLPATVKRAIHRLVRSEWLSDLKYGDRTLQRHDMLHDFDWSTSRYRQYGAVGSILVWHIATTICAGAAGGCAGGSREVATTLSNYCAYLLQQAPELVTDHPYEARRLMEALQLRIRRFLAHNGCRSEGDMFDELPGFQPREAGDGGYEEDTIVADGIKLGCQISDEMPDEAARWDVLSEMWVELLLSAAPSGNVTGHVQRLATGCELVTQLWALLTHGGIVDRPKKPYYESTACADGGSDSDSDSC</sequence>
<reference evidence="3" key="2">
    <citation type="submission" date="2017-06" db="EMBL/GenBank/DDBJ databases">
        <title>WGS assembly of Brachypodium distachyon.</title>
        <authorList>
            <consortium name="The International Brachypodium Initiative"/>
            <person name="Lucas S."/>
            <person name="Harmon-Smith M."/>
            <person name="Lail K."/>
            <person name="Tice H."/>
            <person name="Grimwood J."/>
            <person name="Bruce D."/>
            <person name="Barry K."/>
            <person name="Shu S."/>
            <person name="Lindquist E."/>
            <person name="Wang M."/>
            <person name="Pitluck S."/>
            <person name="Vogel J.P."/>
            <person name="Garvin D.F."/>
            <person name="Mockler T.C."/>
            <person name="Schmutz J."/>
            <person name="Rokhsar D."/>
            <person name="Bevan M.W."/>
        </authorList>
    </citation>
    <scope>NUCLEOTIDE SEQUENCE</scope>
    <source>
        <strain evidence="3">Bd21</strain>
    </source>
</reference>
<feature type="transmembrane region" description="Helical" evidence="1">
    <location>
        <begin position="25"/>
        <end position="42"/>
    </location>
</feature>
<dbReference type="PANTHER" id="PTHR31325">
    <property type="entry name" value="OS01G0798800 PROTEIN-RELATED"/>
    <property type="match status" value="1"/>
</dbReference>
<dbReference type="Pfam" id="PF04578">
    <property type="entry name" value="DUF594"/>
    <property type="match status" value="1"/>
</dbReference>
<evidence type="ECO:0000256" key="1">
    <source>
        <dbReference type="SAM" id="Phobius"/>
    </source>
</evidence>
<evidence type="ECO:0000313" key="3">
    <source>
        <dbReference type="EMBL" id="KQJ86424.1"/>
    </source>
</evidence>
<dbReference type="EMBL" id="CM000883">
    <property type="protein sequence ID" value="KQJ86424.1"/>
    <property type="molecule type" value="Genomic_DNA"/>
</dbReference>
<name>I1IHR2_BRADI</name>
<accession>I1IHR2</accession>
<dbReference type="Proteomes" id="UP000008810">
    <property type="component" value="Chromosome 4"/>
</dbReference>
<evidence type="ECO:0000313" key="4">
    <source>
        <dbReference type="EnsemblPlants" id="KQJ86424"/>
    </source>
</evidence>
<dbReference type="KEGG" id="bdi:104584381"/>
<dbReference type="OrthoDB" id="677696at2759"/>
<keyword evidence="5" id="KW-1185">Reference proteome</keyword>
<protein>
    <recommendedName>
        <fullName evidence="2">DUF4220 domain-containing protein</fullName>
    </recommendedName>
</protein>
<evidence type="ECO:0000313" key="5">
    <source>
        <dbReference type="Proteomes" id="UP000008810"/>
    </source>
</evidence>